<dbReference type="InterPro" id="IPR002878">
    <property type="entry name" value="ChsH2_C"/>
</dbReference>
<dbReference type="PANTHER" id="PTHR34075">
    <property type="entry name" value="BLR3430 PROTEIN"/>
    <property type="match status" value="1"/>
</dbReference>
<dbReference type="PANTHER" id="PTHR34075:SF5">
    <property type="entry name" value="BLR3430 PROTEIN"/>
    <property type="match status" value="1"/>
</dbReference>
<proteinExistence type="predicted"/>
<dbReference type="Gene3D" id="6.10.30.10">
    <property type="match status" value="1"/>
</dbReference>
<accession>A0A5Q2RHI5</accession>
<dbReference type="InterPro" id="IPR052513">
    <property type="entry name" value="Thioester_dehydratase-like"/>
</dbReference>
<dbReference type="EMBL" id="CP045851">
    <property type="protein sequence ID" value="QGG94011.1"/>
    <property type="molecule type" value="Genomic_DNA"/>
</dbReference>
<dbReference type="InterPro" id="IPR012340">
    <property type="entry name" value="NA-bd_OB-fold"/>
</dbReference>
<dbReference type="Proteomes" id="UP000334019">
    <property type="component" value="Chromosome"/>
</dbReference>
<evidence type="ECO:0000259" key="1">
    <source>
        <dbReference type="Pfam" id="PF01796"/>
    </source>
</evidence>
<dbReference type="Pfam" id="PF12172">
    <property type="entry name" value="zf-ChsH2"/>
    <property type="match status" value="1"/>
</dbReference>
<name>A0A5Q2RHI5_9ACTN</name>
<reference evidence="3 4" key="1">
    <citation type="submission" date="2019-11" db="EMBL/GenBank/DDBJ databases">
        <authorList>
            <person name="He Y."/>
        </authorList>
    </citation>
    <scope>NUCLEOTIDE SEQUENCE [LARGE SCALE GENOMIC DNA]</scope>
    <source>
        <strain evidence="3 4">SCSIO 58843</strain>
    </source>
</reference>
<feature type="domain" description="ChsH2 rubredoxin-like zinc ribbon" evidence="2">
    <location>
        <begin position="19"/>
        <end position="55"/>
    </location>
</feature>
<evidence type="ECO:0000259" key="2">
    <source>
        <dbReference type="Pfam" id="PF12172"/>
    </source>
</evidence>
<protein>
    <submittedName>
        <fullName evidence="3">Nucleotide-binding protein</fullName>
    </submittedName>
</protein>
<dbReference type="KEGG" id="atq:GH723_02200"/>
<organism evidence="3 4">
    <name type="scientific">Actinomarinicola tropica</name>
    <dbReference type="NCBI Taxonomy" id="2789776"/>
    <lineage>
        <taxon>Bacteria</taxon>
        <taxon>Bacillati</taxon>
        <taxon>Actinomycetota</taxon>
        <taxon>Acidimicrobiia</taxon>
        <taxon>Acidimicrobiales</taxon>
        <taxon>Iamiaceae</taxon>
        <taxon>Actinomarinicola</taxon>
    </lineage>
</organism>
<dbReference type="RefSeq" id="WP_153758117.1">
    <property type="nucleotide sequence ID" value="NZ_CP045851.1"/>
</dbReference>
<dbReference type="InterPro" id="IPR022002">
    <property type="entry name" value="ChsH2_Znr"/>
</dbReference>
<evidence type="ECO:0000313" key="4">
    <source>
        <dbReference type="Proteomes" id="UP000334019"/>
    </source>
</evidence>
<feature type="domain" description="ChsH2 C-terminal OB-fold" evidence="1">
    <location>
        <begin position="56"/>
        <end position="120"/>
    </location>
</feature>
<sequence>MSDLPTFAPPVTPETKPFWDATAEGRLVLPRCTSCQTVIWYPRTFCPACHTEGVEWIEATGEGTVYSYTVTHKGDGPWRDASPYVMAYVELDEGPRVLTNIVECDPATVTVGQRVSVRWDPTEEGPAIPRFAPVG</sequence>
<keyword evidence="4" id="KW-1185">Reference proteome</keyword>
<dbReference type="SUPFAM" id="SSF50249">
    <property type="entry name" value="Nucleic acid-binding proteins"/>
    <property type="match status" value="1"/>
</dbReference>
<dbReference type="AlphaFoldDB" id="A0A5Q2RHI5"/>
<gene>
    <name evidence="3" type="ORF">GH723_02200</name>
</gene>
<dbReference type="Pfam" id="PF01796">
    <property type="entry name" value="OB_ChsH2_C"/>
    <property type="match status" value="1"/>
</dbReference>
<evidence type="ECO:0000313" key="3">
    <source>
        <dbReference type="EMBL" id="QGG94011.1"/>
    </source>
</evidence>